<feature type="region of interest" description="Disordered" evidence="1">
    <location>
        <begin position="476"/>
        <end position="505"/>
    </location>
</feature>
<evidence type="ECO:0000313" key="4">
    <source>
        <dbReference type="Proteomes" id="UP000824120"/>
    </source>
</evidence>
<evidence type="ECO:0000259" key="2">
    <source>
        <dbReference type="Pfam" id="PF14111"/>
    </source>
</evidence>
<feature type="compositionally biased region" description="Polar residues" evidence="1">
    <location>
        <begin position="330"/>
        <end position="348"/>
    </location>
</feature>
<dbReference type="PANTHER" id="PTHR31286:SF164">
    <property type="entry name" value="ZINC FINGER, CCHC-TYPE"/>
    <property type="match status" value="1"/>
</dbReference>
<dbReference type="Pfam" id="PF14111">
    <property type="entry name" value="DUF4283"/>
    <property type="match status" value="1"/>
</dbReference>
<dbReference type="EMBL" id="JACXVP010000008">
    <property type="protein sequence ID" value="KAG5592792.1"/>
    <property type="molecule type" value="Genomic_DNA"/>
</dbReference>
<dbReference type="AlphaFoldDB" id="A0A9J5XZW5"/>
<proteinExistence type="predicted"/>
<dbReference type="InterPro" id="IPR040256">
    <property type="entry name" value="At4g02000-like"/>
</dbReference>
<feature type="region of interest" description="Disordered" evidence="1">
    <location>
        <begin position="326"/>
        <end position="353"/>
    </location>
</feature>
<name>A0A9J5XZW5_SOLCO</name>
<keyword evidence="4" id="KW-1185">Reference proteome</keyword>
<dbReference type="OrthoDB" id="1306000at2759"/>
<feature type="compositionally biased region" description="Basic and acidic residues" evidence="1">
    <location>
        <begin position="494"/>
        <end position="505"/>
    </location>
</feature>
<dbReference type="Proteomes" id="UP000824120">
    <property type="component" value="Chromosome 8"/>
</dbReference>
<dbReference type="PANTHER" id="PTHR31286">
    <property type="entry name" value="GLYCINE-RICH CELL WALL STRUCTURAL PROTEIN 1.8-LIKE"/>
    <property type="match status" value="1"/>
</dbReference>
<gene>
    <name evidence="3" type="ORF">H5410_043306</name>
</gene>
<evidence type="ECO:0000313" key="3">
    <source>
        <dbReference type="EMBL" id="KAG5592792.1"/>
    </source>
</evidence>
<comment type="caution">
    <text evidence="3">The sequence shown here is derived from an EMBL/GenBank/DDBJ whole genome shotgun (WGS) entry which is preliminary data.</text>
</comment>
<protein>
    <recommendedName>
        <fullName evidence="2">DUF4283 domain-containing protein</fullName>
    </recommendedName>
</protein>
<dbReference type="InterPro" id="IPR025558">
    <property type="entry name" value="DUF4283"/>
</dbReference>
<reference evidence="3 4" key="1">
    <citation type="submission" date="2020-09" db="EMBL/GenBank/DDBJ databases">
        <title>De no assembly of potato wild relative species, Solanum commersonii.</title>
        <authorList>
            <person name="Cho K."/>
        </authorList>
    </citation>
    <scope>NUCLEOTIDE SEQUENCE [LARGE SCALE GENOMIC DNA]</scope>
    <source>
        <strain evidence="3">LZ3.2</strain>
        <tissue evidence="3">Leaf</tissue>
    </source>
</reference>
<organism evidence="3 4">
    <name type="scientific">Solanum commersonii</name>
    <name type="common">Commerson's wild potato</name>
    <name type="synonym">Commerson's nightshade</name>
    <dbReference type="NCBI Taxonomy" id="4109"/>
    <lineage>
        <taxon>Eukaryota</taxon>
        <taxon>Viridiplantae</taxon>
        <taxon>Streptophyta</taxon>
        <taxon>Embryophyta</taxon>
        <taxon>Tracheophyta</taxon>
        <taxon>Spermatophyta</taxon>
        <taxon>Magnoliopsida</taxon>
        <taxon>eudicotyledons</taxon>
        <taxon>Gunneridae</taxon>
        <taxon>Pentapetalae</taxon>
        <taxon>asterids</taxon>
        <taxon>lamiids</taxon>
        <taxon>Solanales</taxon>
        <taxon>Solanaceae</taxon>
        <taxon>Solanoideae</taxon>
        <taxon>Solaneae</taxon>
        <taxon>Solanum</taxon>
    </lineage>
</organism>
<evidence type="ECO:0000256" key="1">
    <source>
        <dbReference type="SAM" id="MobiDB-lite"/>
    </source>
</evidence>
<accession>A0A9J5XZW5</accession>
<sequence>MFLTVDLPAPVTHLRYICNTLTHRWSLTPTFKFHFPPLPDPKYSGNSGLVRQNQKQACTNVEMGKQIPINPGLAAQRNKGMAHTSYANATVNKTVRQNQIRLETRGYEIQDGKPLVVFTKEENDLLTQTCKWTIIGNISHIRPSIDIIQKEFAKMISSKGNVKIGAYNMHHVFIDFDNVDDHLNVYSKNFLTFGETHLMKILRWTPNFKPEAETTLAPVWINLPDLPWHFYEWDAIQRICKPIGTPLIMDKATRSKTRPATAKVRIEVDLTRPLVYEVLVEIQNEEGKMEVITQKVEYETIPAFCSHCKVQGHRDEKCRKLHPELRQEPGKNTNDVGQSKNVMDNQFTDGKKAPMTNKRKMRVTIRIICLQTHLNKIMIPDLTNKRMGGKQSKEGKEEQQTTRNIKETMLCHKEFGKMHRRQKEEEFYHRRNRIVETSLNLLMCWIKWRLLKILLPQPPKERKNITQFQQGYTTKTPSIIWTRKNKNQDPQSSKQDKKKQTSEGS</sequence>
<feature type="domain" description="DUF4283" evidence="2">
    <location>
        <begin position="127"/>
        <end position="211"/>
    </location>
</feature>